<accession>A0AAV3ZJY4</accession>
<sequence>MAIERLFDRGLKNGGRAGEEIVVKPLAYHATLDRFDGNLGASVAQWLASPPRDLQGPFCRGFEPRHQRLGLTEGPKA</sequence>
<comment type="caution">
    <text evidence="1">The sequence shown here is derived from an EMBL/GenBank/DDBJ whole genome shotgun (WGS) entry which is preliminary data.</text>
</comment>
<dbReference type="Proteomes" id="UP000735302">
    <property type="component" value="Unassembled WGS sequence"/>
</dbReference>
<gene>
    <name evidence="1" type="ORF">PoB_002135700</name>
</gene>
<proteinExistence type="predicted"/>
<keyword evidence="2" id="KW-1185">Reference proteome</keyword>
<organism evidence="1 2">
    <name type="scientific">Plakobranchus ocellatus</name>
    <dbReference type="NCBI Taxonomy" id="259542"/>
    <lineage>
        <taxon>Eukaryota</taxon>
        <taxon>Metazoa</taxon>
        <taxon>Spiralia</taxon>
        <taxon>Lophotrochozoa</taxon>
        <taxon>Mollusca</taxon>
        <taxon>Gastropoda</taxon>
        <taxon>Heterobranchia</taxon>
        <taxon>Euthyneura</taxon>
        <taxon>Panpulmonata</taxon>
        <taxon>Sacoglossa</taxon>
        <taxon>Placobranchoidea</taxon>
        <taxon>Plakobranchidae</taxon>
        <taxon>Plakobranchus</taxon>
    </lineage>
</organism>
<name>A0AAV3ZJY4_9GAST</name>
<dbReference type="AlphaFoldDB" id="A0AAV3ZJY4"/>
<dbReference type="EMBL" id="BLXT01002480">
    <property type="protein sequence ID" value="GFN94851.1"/>
    <property type="molecule type" value="Genomic_DNA"/>
</dbReference>
<protein>
    <submittedName>
        <fullName evidence="1">Uncharacterized protein</fullName>
    </submittedName>
</protein>
<reference evidence="1 2" key="1">
    <citation type="journal article" date="2021" name="Elife">
        <title>Chloroplast acquisition without the gene transfer in kleptoplastic sea slugs, Plakobranchus ocellatus.</title>
        <authorList>
            <person name="Maeda T."/>
            <person name="Takahashi S."/>
            <person name="Yoshida T."/>
            <person name="Shimamura S."/>
            <person name="Takaki Y."/>
            <person name="Nagai Y."/>
            <person name="Toyoda A."/>
            <person name="Suzuki Y."/>
            <person name="Arimoto A."/>
            <person name="Ishii H."/>
            <person name="Satoh N."/>
            <person name="Nishiyama T."/>
            <person name="Hasebe M."/>
            <person name="Maruyama T."/>
            <person name="Minagawa J."/>
            <person name="Obokata J."/>
            <person name="Shigenobu S."/>
        </authorList>
    </citation>
    <scope>NUCLEOTIDE SEQUENCE [LARGE SCALE GENOMIC DNA]</scope>
</reference>
<evidence type="ECO:0000313" key="1">
    <source>
        <dbReference type="EMBL" id="GFN94851.1"/>
    </source>
</evidence>
<evidence type="ECO:0000313" key="2">
    <source>
        <dbReference type="Proteomes" id="UP000735302"/>
    </source>
</evidence>